<dbReference type="Proteomes" id="UP000183090">
    <property type="component" value="Unassembled WGS sequence"/>
</dbReference>
<sequence length="252" mass="28625">MTIILVLLWVLAGLATATLIVTALVFTLRKKKSEKLWVSSGISAVLFIFLFFGMIFSIPSSDDQSSEIASSNESGGEPIQTEIGKEAERERSLEEEREENTEEVEETEEKTEESTNETVAAEESEADELEEEIEEPTDDSFDPADYQTGIEMAELERRPDDFIGQKFMYEGKIVQVMEDEPYTAYRVAVNDDYDRIAYIQMFSSTLEQRYLKDDYITFYGHYEGLLNYETVIGGEQTVPSFTVNGSHIEIAQ</sequence>
<keyword evidence="2" id="KW-0472">Membrane</keyword>
<gene>
    <name evidence="3" type="ORF">SAMN05216235_2765</name>
</gene>
<feature type="transmembrane region" description="Helical" evidence="2">
    <location>
        <begin position="36"/>
        <end position="58"/>
    </location>
</feature>
<dbReference type="RefSeq" id="WP_052749881.1">
    <property type="nucleotide sequence ID" value="NZ_CP011366.1"/>
</dbReference>
<proteinExistence type="predicted"/>
<feature type="transmembrane region" description="Helical" evidence="2">
    <location>
        <begin position="6"/>
        <end position="29"/>
    </location>
</feature>
<feature type="region of interest" description="Disordered" evidence="1">
    <location>
        <begin position="63"/>
        <end position="145"/>
    </location>
</feature>
<protein>
    <recommendedName>
        <fullName evidence="5">TcdA-E operon negative regulator</fullName>
    </recommendedName>
</protein>
<keyword evidence="2" id="KW-1133">Transmembrane helix</keyword>
<keyword evidence="2" id="KW-0812">Transmembrane</keyword>
<evidence type="ECO:0000256" key="2">
    <source>
        <dbReference type="SAM" id="Phobius"/>
    </source>
</evidence>
<accession>A0AA94HIG5</accession>
<dbReference type="EMBL" id="FOTB01000006">
    <property type="protein sequence ID" value="SFK95615.1"/>
    <property type="molecule type" value="Genomic_DNA"/>
</dbReference>
<feature type="compositionally biased region" description="Basic and acidic residues" evidence="1">
    <location>
        <begin position="83"/>
        <end position="94"/>
    </location>
</feature>
<name>A0AA94HIG5_9STAP</name>
<dbReference type="AlphaFoldDB" id="A0AA94HIG5"/>
<evidence type="ECO:0000313" key="3">
    <source>
        <dbReference type="EMBL" id="SFK95615.1"/>
    </source>
</evidence>
<comment type="caution">
    <text evidence="3">The sequence shown here is derived from an EMBL/GenBank/DDBJ whole genome shotgun (WGS) entry which is preliminary data.</text>
</comment>
<organism evidence="3 4">
    <name type="scientific">Salinicoccus halodurans</name>
    <dbReference type="NCBI Taxonomy" id="407035"/>
    <lineage>
        <taxon>Bacteria</taxon>
        <taxon>Bacillati</taxon>
        <taxon>Bacillota</taxon>
        <taxon>Bacilli</taxon>
        <taxon>Bacillales</taxon>
        <taxon>Staphylococcaceae</taxon>
        <taxon>Salinicoccus</taxon>
    </lineage>
</organism>
<reference evidence="3 4" key="1">
    <citation type="submission" date="2016-10" db="EMBL/GenBank/DDBJ databases">
        <authorList>
            <person name="Varghese N."/>
            <person name="Submissions S."/>
        </authorList>
    </citation>
    <scope>NUCLEOTIDE SEQUENCE [LARGE SCALE GENOMIC DNA]</scope>
    <source>
        <strain evidence="3 4">CGMCC 1.6501</strain>
    </source>
</reference>
<evidence type="ECO:0000313" key="4">
    <source>
        <dbReference type="Proteomes" id="UP000183090"/>
    </source>
</evidence>
<evidence type="ECO:0008006" key="5">
    <source>
        <dbReference type="Google" id="ProtNLM"/>
    </source>
</evidence>
<evidence type="ECO:0000256" key="1">
    <source>
        <dbReference type="SAM" id="MobiDB-lite"/>
    </source>
</evidence>
<feature type="compositionally biased region" description="Acidic residues" evidence="1">
    <location>
        <begin position="95"/>
        <end position="142"/>
    </location>
</feature>